<dbReference type="eggNOG" id="arCOG02017">
    <property type="taxonomic scope" value="Archaea"/>
</dbReference>
<evidence type="ECO:0000256" key="4">
    <source>
        <dbReference type="ARBA" id="ARBA00038054"/>
    </source>
</evidence>
<keyword evidence="2" id="KW-0285">Flavoprotein</keyword>
<proteinExistence type="inferred from homology"/>
<dbReference type="Gene3D" id="2.30.110.10">
    <property type="entry name" value="Electron Transport, Fmn-binding Protein, Chain A"/>
    <property type="match status" value="1"/>
</dbReference>
<dbReference type="GeneID" id="25144930"/>
<comment type="similarity">
    <text evidence="4">Belongs to the flavoredoxin family.</text>
</comment>
<comment type="cofactor">
    <cofactor evidence="1">
        <name>FMN</name>
        <dbReference type="ChEBI" id="CHEBI:58210"/>
    </cofactor>
</comment>
<name>W0JPZ6_9EURY</name>
<keyword evidence="7" id="KW-1185">Reference proteome</keyword>
<dbReference type="EMBL" id="CP007055">
    <property type="protein sequence ID" value="AHF99254.1"/>
    <property type="molecule type" value="Genomic_DNA"/>
</dbReference>
<dbReference type="AlphaFoldDB" id="W0JPZ6"/>
<dbReference type="InterPro" id="IPR012349">
    <property type="entry name" value="Split_barrel_FMN-bd"/>
</dbReference>
<sequence length="203" mass="21603">MTDDSSETEPVEIDVGEVEGSIYRILSSVVIPRPIAWISTTDGDGVDNLAPYSFSTVASVDPPIVLFAPVDDEKDSPTNASETGEFVFNLVTEDVVEEMNETAATLPADESEFDHVGVERAPSTTVEPPRVAAAKAAFECTLHETIDVGGSVLVFGEVQHVHLAPDLLGDDGKIDVANVDAVGRLAGSMYATTQERFGLERPP</sequence>
<dbReference type="RefSeq" id="WP_049952461.1">
    <property type="nucleotide sequence ID" value="NZ_CP007055.1"/>
</dbReference>
<evidence type="ECO:0000256" key="3">
    <source>
        <dbReference type="ARBA" id="ARBA00022643"/>
    </source>
</evidence>
<dbReference type="STRING" id="797299.HALLA_10700"/>
<dbReference type="HOGENOM" id="CLU_059021_3_4_2"/>
<dbReference type="Pfam" id="PF01613">
    <property type="entry name" value="Flavin_Reduct"/>
    <property type="match status" value="1"/>
</dbReference>
<gene>
    <name evidence="6" type="ORF">HALLA_10700</name>
</gene>
<dbReference type="PATRIC" id="fig|797299.3.peg.1172"/>
<evidence type="ECO:0000313" key="7">
    <source>
        <dbReference type="Proteomes" id="UP000019024"/>
    </source>
</evidence>
<evidence type="ECO:0000256" key="1">
    <source>
        <dbReference type="ARBA" id="ARBA00001917"/>
    </source>
</evidence>
<dbReference type="KEGG" id="hlr:HALLA_10700"/>
<organism evidence="6 7">
    <name type="scientific">Halostagnicola larsenii XH-48</name>
    <dbReference type="NCBI Taxonomy" id="797299"/>
    <lineage>
        <taxon>Archaea</taxon>
        <taxon>Methanobacteriati</taxon>
        <taxon>Methanobacteriota</taxon>
        <taxon>Stenosarchaea group</taxon>
        <taxon>Halobacteria</taxon>
        <taxon>Halobacteriales</taxon>
        <taxon>Natrialbaceae</taxon>
        <taxon>Halostagnicola</taxon>
    </lineage>
</organism>
<dbReference type="GO" id="GO:0010181">
    <property type="term" value="F:FMN binding"/>
    <property type="evidence" value="ECO:0007669"/>
    <property type="project" value="InterPro"/>
</dbReference>
<protein>
    <submittedName>
        <fullName evidence="6">Flavin reductase</fullName>
    </submittedName>
</protein>
<reference evidence="6 7" key="1">
    <citation type="submission" date="2014-01" db="EMBL/GenBank/DDBJ databases">
        <authorList>
            <consortium name="DOE Joint Genome Institute"/>
            <person name="Anderson I."/>
            <person name="Huntemann M."/>
            <person name="Han J."/>
            <person name="Chen A."/>
            <person name="Kyrpides N."/>
            <person name="Mavromatis K."/>
            <person name="Markowitz V."/>
            <person name="Palaniappan K."/>
            <person name="Ivanova N."/>
            <person name="Schaumberg A."/>
            <person name="Pati A."/>
            <person name="Liolios K."/>
            <person name="Nordberg H.P."/>
            <person name="Cantor M.N."/>
            <person name="Hua S.X."/>
            <person name="Woyke T."/>
        </authorList>
    </citation>
    <scope>NUCLEOTIDE SEQUENCE [LARGE SCALE GENOMIC DNA]</scope>
    <source>
        <strain evidence="6 7">XH-48</strain>
    </source>
</reference>
<keyword evidence="3" id="KW-0288">FMN</keyword>
<dbReference type="OrthoDB" id="8522at2157"/>
<dbReference type="PANTHER" id="PTHR33798:SF5">
    <property type="entry name" value="FLAVIN REDUCTASE LIKE DOMAIN-CONTAINING PROTEIN"/>
    <property type="match status" value="1"/>
</dbReference>
<dbReference type="SMART" id="SM00903">
    <property type="entry name" value="Flavin_Reduct"/>
    <property type="match status" value="1"/>
</dbReference>
<evidence type="ECO:0000313" key="6">
    <source>
        <dbReference type="EMBL" id="AHF99254.1"/>
    </source>
</evidence>
<evidence type="ECO:0000256" key="2">
    <source>
        <dbReference type="ARBA" id="ARBA00022630"/>
    </source>
</evidence>
<evidence type="ECO:0000259" key="5">
    <source>
        <dbReference type="SMART" id="SM00903"/>
    </source>
</evidence>
<feature type="domain" description="Flavin reductase like" evidence="5">
    <location>
        <begin position="28"/>
        <end position="177"/>
    </location>
</feature>
<dbReference type="PANTHER" id="PTHR33798">
    <property type="entry name" value="FLAVOPROTEIN OXYGENASE"/>
    <property type="match status" value="1"/>
</dbReference>
<dbReference type="InterPro" id="IPR002563">
    <property type="entry name" value="Flavin_Rdtase-like_dom"/>
</dbReference>
<dbReference type="Proteomes" id="UP000019024">
    <property type="component" value="Chromosome"/>
</dbReference>
<dbReference type="SUPFAM" id="SSF50475">
    <property type="entry name" value="FMN-binding split barrel"/>
    <property type="match status" value="1"/>
</dbReference>
<accession>W0JPZ6</accession>